<proteinExistence type="predicted"/>
<dbReference type="AlphaFoldDB" id="A0A0L8G267"/>
<feature type="transmembrane region" description="Helical" evidence="1">
    <location>
        <begin position="23"/>
        <end position="56"/>
    </location>
</feature>
<reference evidence="2" key="1">
    <citation type="submission" date="2015-07" db="EMBL/GenBank/DDBJ databases">
        <title>MeaNS - Measles Nucleotide Surveillance Program.</title>
        <authorList>
            <person name="Tran T."/>
            <person name="Druce J."/>
        </authorList>
    </citation>
    <scope>NUCLEOTIDE SEQUENCE</scope>
    <source>
        <strain evidence="2">UCB-OBI-ISO-001</strain>
        <tissue evidence="2">Gonad</tissue>
    </source>
</reference>
<evidence type="ECO:0000256" key="1">
    <source>
        <dbReference type="SAM" id="Phobius"/>
    </source>
</evidence>
<dbReference type="EMBL" id="KQ424661">
    <property type="protein sequence ID" value="KOF70640.1"/>
    <property type="molecule type" value="Genomic_DNA"/>
</dbReference>
<keyword evidence="1" id="KW-1133">Transmembrane helix</keyword>
<sequence>MAIYLIWLFLFDSRWHSLNLKNFYLIILISSLTVFVLSPNGFRFFGGWAVIFYVLYKKKKEVKFLGKIKNLIFLWNLLNESPHSQFFQQIYFGVVFYQMHFSVFS</sequence>
<keyword evidence="1" id="KW-0812">Transmembrane</keyword>
<organism evidence="2">
    <name type="scientific">Octopus bimaculoides</name>
    <name type="common">California two-spotted octopus</name>
    <dbReference type="NCBI Taxonomy" id="37653"/>
    <lineage>
        <taxon>Eukaryota</taxon>
        <taxon>Metazoa</taxon>
        <taxon>Spiralia</taxon>
        <taxon>Lophotrochozoa</taxon>
        <taxon>Mollusca</taxon>
        <taxon>Cephalopoda</taxon>
        <taxon>Coleoidea</taxon>
        <taxon>Octopodiformes</taxon>
        <taxon>Octopoda</taxon>
        <taxon>Incirrata</taxon>
        <taxon>Octopodidae</taxon>
        <taxon>Octopus</taxon>
    </lineage>
</organism>
<gene>
    <name evidence="2" type="ORF">OCBIM_22002461mg</name>
</gene>
<evidence type="ECO:0000313" key="2">
    <source>
        <dbReference type="EMBL" id="KOF70640.1"/>
    </source>
</evidence>
<name>A0A0L8G267_OCTBM</name>
<keyword evidence="1" id="KW-0472">Membrane</keyword>
<protein>
    <submittedName>
        <fullName evidence="2">Uncharacterized protein</fullName>
    </submittedName>
</protein>
<accession>A0A0L8G267</accession>